<evidence type="ECO:0000313" key="1">
    <source>
        <dbReference type="EMBL" id="KAF9809095.1"/>
    </source>
</evidence>
<protein>
    <submittedName>
        <fullName evidence="1">Uncharacterized protein</fullName>
    </submittedName>
</protein>
<reference evidence="1" key="2">
    <citation type="journal article" name="Front. Microbiol.">
        <title>Degradative Capacity of Two Strains of Rhodonia placenta: From Phenotype to Genotype.</title>
        <authorList>
            <person name="Kolle M."/>
            <person name="Horta M.A.C."/>
            <person name="Nowrousian M."/>
            <person name="Ohm R.A."/>
            <person name="Benz J.P."/>
            <person name="Pilgard A."/>
        </authorList>
    </citation>
    <scope>NUCLEOTIDE SEQUENCE</scope>
    <source>
        <strain evidence="1">FPRL280</strain>
    </source>
</reference>
<dbReference type="EMBL" id="JADOXO010000219">
    <property type="protein sequence ID" value="KAF9809095.1"/>
    <property type="molecule type" value="Genomic_DNA"/>
</dbReference>
<sequence>MESLPSLFLRRSPLVR</sequence>
<gene>
    <name evidence="1" type="ORF">IEO21_07564</name>
</gene>
<proteinExistence type="predicted"/>
<dbReference type="Proteomes" id="UP000639403">
    <property type="component" value="Unassembled WGS sequence"/>
</dbReference>
<evidence type="ECO:0000313" key="2">
    <source>
        <dbReference type="Proteomes" id="UP000639403"/>
    </source>
</evidence>
<organism evidence="1 2">
    <name type="scientific">Rhodonia placenta</name>
    <dbReference type="NCBI Taxonomy" id="104341"/>
    <lineage>
        <taxon>Eukaryota</taxon>
        <taxon>Fungi</taxon>
        <taxon>Dikarya</taxon>
        <taxon>Basidiomycota</taxon>
        <taxon>Agaricomycotina</taxon>
        <taxon>Agaricomycetes</taxon>
        <taxon>Polyporales</taxon>
        <taxon>Adustoporiaceae</taxon>
        <taxon>Rhodonia</taxon>
    </lineage>
</organism>
<name>A0A8H7TZM1_9APHY</name>
<reference evidence="1" key="1">
    <citation type="submission" date="2020-11" db="EMBL/GenBank/DDBJ databases">
        <authorList>
            <person name="Koelle M."/>
            <person name="Horta M.A.C."/>
            <person name="Nowrousian M."/>
            <person name="Ohm R.A."/>
            <person name="Benz P."/>
            <person name="Pilgard A."/>
        </authorList>
    </citation>
    <scope>NUCLEOTIDE SEQUENCE</scope>
    <source>
        <strain evidence="1">FPRL280</strain>
    </source>
</reference>
<dbReference type="AlphaFoldDB" id="A0A8H7TZM1"/>
<comment type="caution">
    <text evidence="1">The sequence shown here is derived from an EMBL/GenBank/DDBJ whole genome shotgun (WGS) entry which is preliminary data.</text>
</comment>
<accession>A0A8H7TZM1</accession>